<sequence>MSNPRLDDRVDKRFGNHGGEGGSYMNDNDWLVLAAHRGEDRPGQDQFVLSAWPAANCLRELRGDNHWVLCAAKHLDDVEVGLLHSVMIDLDTLVARIDATAGPRWMPAVRSAGG</sequence>
<evidence type="ECO:0000256" key="1">
    <source>
        <dbReference type="SAM" id="MobiDB-lite"/>
    </source>
</evidence>
<proteinExistence type="predicted"/>
<accession>R4Z182</accession>
<comment type="caution">
    <text evidence="2">The sequence shown here is derived from an EMBL/GenBank/DDBJ whole genome shotgun (WGS) entry which is preliminary data.</text>
</comment>
<dbReference type="EMBL" id="CANL01000034">
    <property type="protein sequence ID" value="CCM64420.1"/>
    <property type="molecule type" value="Genomic_DNA"/>
</dbReference>
<keyword evidence="3" id="KW-1185">Reference proteome</keyword>
<evidence type="ECO:0000313" key="2">
    <source>
        <dbReference type="EMBL" id="CCM64420.1"/>
    </source>
</evidence>
<dbReference type="InterPro" id="IPR054058">
    <property type="entry name" value="HTH_67"/>
</dbReference>
<protein>
    <submittedName>
        <fullName evidence="2">Uncharacterized protein</fullName>
    </submittedName>
</protein>
<feature type="compositionally biased region" description="Basic and acidic residues" evidence="1">
    <location>
        <begin position="1"/>
        <end position="14"/>
    </location>
</feature>
<evidence type="ECO:0000313" key="3">
    <source>
        <dbReference type="Proteomes" id="UP000018291"/>
    </source>
</evidence>
<dbReference type="Pfam" id="PF21863">
    <property type="entry name" value="HTH_67"/>
    <property type="match status" value="1"/>
</dbReference>
<name>R4Z182_9ACTN</name>
<dbReference type="Proteomes" id="UP000018291">
    <property type="component" value="Unassembled WGS sequence"/>
</dbReference>
<dbReference type="AlphaFoldDB" id="R4Z182"/>
<reference evidence="2 3" key="1">
    <citation type="journal article" date="2013" name="ISME J.">
        <title>Metabolic model for the filamentous 'Candidatus Microthrix parvicella' based on genomic and metagenomic analyses.</title>
        <authorList>
            <person name="Jon McIlroy S."/>
            <person name="Kristiansen R."/>
            <person name="Albertsen M."/>
            <person name="Michael Karst S."/>
            <person name="Rossetti S."/>
            <person name="Lund Nielsen J."/>
            <person name="Tandoi V."/>
            <person name="James Seviour R."/>
            <person name="Nielsen P.H."/>
        </authorList>
    </citation>
    <scope>NUCLEOTIDE SEQUENCE [LARGE SCALE GENOMIC DNA]</scope>
    <source>
        <strain evidence="2 3">RN1</strain>
    </source>
</reference>
<feature type="region of interest" description="Disordered" evidence="1">
    <location>
        <begin position="1"/>
        <end position="24"/>
    </location>
</feature>
<organism evidence="2 3">
    <name type="scientific">Candidatus Neomicrothrix parvicella RN1</name>
    <dbReference type="NCBI Taxonomy" id="1229780"/>
    <lineage>
        <taxon>Bacteria</taxon>
        <taxon>Bacillati</taxon>
        <taxon>Actinomycetota</taxon>
        <taxon>Acidimicrobiia</taxon>
        <taxon>Acidimicrobiales</taxon>
        <taxon>Microthrixaceae</taxon>
        <taxon>Candidatus Neomicrothrix</taxon>
    </lineage>
</organism>
<gene>
    <name evidence="2" type="ORF">BN381_40034</name>
</gene>
<dbReference type="HOGENOM" id="CLU_2116540_0_0_11"/>